<dbReference type="PANTHER" id="PTHR46118">
    <property type="entry name" value="PROTEIN ABHD11"/>
    <property type="match status" value="1"/>
</dbReference>
<comment type="caution">
    <text evidence="3">The sequence shown here is derived from an EMBL/GenBank/DDBJ whole genome shotgun (WGS) entry which is preliminary data.</text>
</comment>
<dbReference type="InterPro" id="IPR029058">
    <property type="entry name" value="AB_hydrolase_fold"/>
</dbReference>
<evidence type="ECO:0000256" key="1">
    <source>
        <dbReference type="ARBA" id="ARBA00022801"/>
    </source>
</evidence>
<organism evidence="3 4">
    <name type="scientific">Paracoccus aurantiacus</name>
    <dbReference type="NCBI Taxonomy" id="2599412"/>
    <lineage>
        <taxon>Bacteria</taxon>
        <taxon>Pseudomonadati</taxon>
        <taxon>Pseudomonadota</taxon>
        <taxon>Alphaproteobacteria</taxon>
        <taxon>Rhodobacterales</taxon>
        <taxon>Paracoccaceae</taxon>
        <taxon>Paracoccus</taxon>
    </lineage>
</organism>
<protein>
    <submittedName>
        <fullName evidence="3">Alpha/beta fold hydrolase</fullName>
    </submittedName>
</protein>
<evidence type="ECO:0000259" key="2">
    <source>
        <dbReference type="Pfam" id="PF00561"/>
    </source>
</evidence>
<dbReference type="OrthoDB" id="9808398at2"/>
<dbReference type="Proteomes" id="UP000321562">
    <property type="component" value="Unassembled WGS sequence"/>
</dbReference>
<dbReference type="Gene3D" id="3.40.50.1820">
    <property type="entry name" value="alpha/beta hydrolase"/>
    <property type="match status" value="1"/>
</dbReference>
<dbReference type="SUPFAM" id="SSF53474">
    <property type="entry name" value="alpha/beta-Hydrolases"/>
    <property type="match status" value="1"/>
</dbReference>
<feature type="domain" description="AB hydrolase-1" evidence="2">
    <location>
        <begin position="15"/>
        <end position="245"/>
    </location>
</feature>
<dbReference type="AlphaFoldDB" id="A0A5C6S917"/>
<reference evidence="3 4" key="1">
    <citation type="submission" date="2019-08" db="EMBL/GenBank/DDBJ databases">
        <authorList>
            <person name="Ye J."/>
        </authorList>
    </citation>
    <scope>NUCLEOTIDE SEQUENCE [LARGE SCALE GENOMIC DNA]</scope>
    <source>
        <strain evidence="3 4">TK008</strain>
    </source>
</reference>
<dbReference type="EMBL" id="VOPL01000001">
    <property type="protein sequence ID" value="TXB70888.1"/>
    <property type="molecule type" value="Genomic_DNA"/>
</dbReference>
<dbReference type="InterPro" id="IPR000639">
    <property type="entry name" value="Epox_hydrolase-like"/>
</dbReference>
<gene>
    <name evidence="3" type="ORF">FQV27_03305</name>
</gene>
<dbReference type="PRINTS" id="PR00111">
    <property type="entry name" value="ABHYDROLASE"/>
</dbReference>
<dbReference type="RefSeq" id="WP_147096372.1">
    <property type="nucleotide sequence ID" value="NZ_JBHUFH010000002.1"/>
</dbReference>
<accession>A0A5C6S917</accession>
<keyword evidence="4" id="KW-1185">Reference proteome</keyword>
<dbReference type="PANTHER" id="PTHR46118:SF4">
    <property type="entry name" value="PROTEIN ABHD11"/>
    <property type="match status" value="1"/>
</dbReference>
<sequence>MMLNTIISGEDHGLPPVVLVHGLFGSAKNLGGLERRLDGGRKVIAVDMRNHGDSPHDPDHSYPALAGDLAEVIKAHGGVADIVGHSMGGKAAMVLALSRPEMVRRLAVLDIAPFGYSHSQQEYVDAMLALDLDGLRLRSEADKRLAQHVDEPGVRAFLLQSLDLKADPPRWKLNLPVLSDQMALLTGWPDGLPKRAFEGPALFLAGGESDYASPGARADAIRDYFPQAELQYIPNCGHWLHAEEPKRVADAVAAFLD</sequence>
<dbReference type="GO" id="GO:0016787">
    <property type="term" value="F:hydrolase activity"/>
    <property type="evidence" value="ECO:0007669"/>
    <property type="project" value="UniProtKB-KW"/>
</dbReference>
<dbReference type="InterPro" id="IPR000073">
    <property type="entry name" value="AB_hydrolase_1"/>
</dbReference>
<name>A0A5C6S917_9RHOB</name>
<evidence type="ECO:0000313" key="3">
    <source>
        <dbReference type="EMBL" id="TXB70888.1"/>
    </source>
</evidence>
<proteinExistence type="predicted"/>
<keyword evidence="1 3" id="KW-0378">Hydrolase</keyword>
<dbReference type="Pfam" id="PF00561">
    <property type="entry name" value="Abhydrolase_1"/>
    <property type="match status" value="1"/>
</dbReference>
<dbReference type="PRINTS" id="PR00412">
    <property type="entry name" value="EPOXHYDRLASE"/>
</dbReference>
<evidence type="ECO:0000313" key="4">
    <source>
        <dbReference type="Proteomes" id="UP000321562"/>
    </source>
</evidence>